<dbReference type="GO" id="GO:0009099">
    <property type="term" value="P:L-valine biosynthetic process"/>
    <property type="evidence" value="ECO:0007669"/>
    <property type="project" value="TreeGrafter"/>
</dbReference>
<comment type="subcellular location">
    <subcellularLocation>
        <location evidence="1">Mitochondrion</location>
    </subcellularLocation>
</comment>
<name>A0A2G8SMV7_9APHY</name>
<feature type="domain" description="Thiamine pyrophosphate enzyme N-terminal TPP-binding" evidence="6">
    <location>
        <begin position="3"/>
        <end position="121"/>
    </location>
</feature>
<dbReference type="AlphaFoldDB" id="A0A2G8SMV7"/>
<dbReference type="EMBL" id="AYKW01000004">
    <property type="protein sequence ID" value="PIL34908.1"/>
    <property type="molecule type" value="Genomic_DNA"/>
</dbReference>
<protein>
    <recommendedName>
        <fullName evidence="9">Thiamine pyrophosphate enzyme TPP-binding domain-containing protein</fullName>
    </recommendedName>
</protein>
<proteinExistence type="inferred from homology"/>
<dbReference type="InterPro" id="IPR012001">
    <property type="entry name" value="Thiamin_PyroP_enz_TPP-bd_dom"/>
</dbReference>
<dbReference type="Gene3D" id="3.40.50.970">
    <property type="match status" value="2"/>
</dbReference>
<dbReference type="PANTHER" id="PTHR18968">
    <property type="entry name" value="THIAMINE PYROPHOSPHATE ENZYMES"/>
    <property type="match status" value="1"/>
</dbReference>
<evidence type="ECO:0000259" key="5">
    <source>
        <dbReference type="Pfam" id="PF02775"/>
    </source>
</evidence>
<dbReference type="NCBIfam" id="NF006203">
    <property type="entry name" value="PRK08327.1"/>
    <property type="match status" value="1"/>
</dbReference>
<evidence type="ECO:0000256" key="3">
    <source>
        <dbReference type="ARBA" id="ARBA00023052"/>
    </source>
</evidence>
<dbReference type="InterPro" id="IPR045229">
    <property type="entry name" value="TPP_enz"/>
</dbReference>
<dbReference type="GO" id="GO:0005739">
    <property type="term" value="C:mitochondrion"/>
    <property type="evidence" value="ECO:0007669"/>
    <property type="project" value="UniProtKB-SubCell"/>
</dbReference>
<dbReference type="InterPro" id="IPR029061">
    <property type="entry name" value="THDP-binding"/>
</dbReference>
<dbReference type="GO" id="GO:0003984">
    <property type="term" value="F:acetolactate synthase activity"/>
    <property type="evidence" value="ECO:0007669"/>
    <property type="project" value="TreeGrafter"/>
</dbReference>
<dbReference type="PANTHER" id="PTHR18968:SF164">
    <property type="entry name" value="PYRUVATE DECARBOXYLASE"/>
    <property type="match status" value="1"/>
</dbReference>
<dbReference type="Gene3D" id="3.40.50.1220">
    <property type="entry name" value="TPP-binding domain"/>
    <property type="match status" value="1"/>
</dbReference>
<dbReference type="Proteomes" id="UP000230002">
    <property type="component" value="Unassembled WGS sequence"/>
</dbReference>
<dbReference type="GO" id="GO:0005948">
    <property type="term" value="C:acetolactate synthase complex"/>
    <property type="evidence" value="ECO:0007669"/>
    <property type="project" value="TreeGrafter"/>
</dbReference>
<dbReference type="CDD" id="cd07035">
    <property type="entry name" value="TPP_PYR_POX_like"/>
    <property type="match status" value="1"/>
</dbReference>
<keyword evidence="8" id="KW-1185">Reference proteome</keyword>
<comment type="similarity">
    <text evidence="2">Belongs to the TPP enzyme family.</text>
</comment>
<keyword evidence="4" id="KW-0496">Mitochondrion</keyword>
<evidence type="ECO:0000256" key="4">
    <source>
        <dbReference type="ARBA" id="ARBA00023128"/>
    </source>
</evidence>
<evidence type="ECO:0000313" key="8">
    <source>
        <dbReference type="Proteomes" id="UP000230002"/>
    </source>
</evidence>
<gene>
    <name evidence="7" type="ORF">GSI_02695</name>
</gene>
<dbReference type="Pfam" id="PF02776">
    <property type="entry name" value="TPP_enzyme_N"/>
    <property type="match status" value="1"/>
</dbReference>
<dbReference type="OrthoDB" id="2867507at2759"/>
<dbReference type="GO" id="GO:0009097">
    <property type="term" value="P:isoleucine biosynthetic process"/>
    <property type="evidence" value="ECO:0007669"/>
    <property type="project" value="TreeGrafter"/>
</dbReference>
<feature type="domain" description="Thiamine pyrophosphate enzyme TPP-binding" evidence="5">
    <location>
        <begin position="426"/>
        <end position="590"/>
    </location>
</feature>
<dbReference type="STRING" id="1077348.A0A2G8SMV7"/>
<evidence type="ECO:0000259" key="6">
    <source>
        <dbReference type="Pfam" id="PF02776"/>
    </source>
</evidence>
<keyword evidence="3" id="KW-0786">Thiamine pyrophosphate</keyword>
<dbReference type="GO" id="GO:0030976">
    <property type="term" value="F:thiamine pyrophosphate binding"/>
    <property type="evidence" value="ECO:0007669"/>
    <property type="project" value="InterPro"/>
</dbReference>
<sequence>MYTTASVFFKTLADAGITHAFVNWGSDHPAFLEDLRRQQVENDGKTLLEIVTCPSEFVALSAAQGYAQVTGRPAVVIVHVDVGTQSLAGAVHNADRGQAPVLIFAGASPFSASGEFKGSRNEFMMWHQDAHDQPAIVRQYMRYTAQIQSGKIASKQILRALQIATSEPKGPVYLWARREATEEDVDETAMRTVVPRWPAVTMQALSSHAVHSITSALLDAEFPLIVTANAGRNPATVPLLSQLSSKLAIGVLSVAPSALSFPGNHPYFLGNIFIGKLPHLEDADVVVLLDVDVPWADATDNEPRKDARIFVVDTDPLKRTFGWSHVDAEMLCAADAETALTQLLGALETPEVDFAAVQAKLQVRRNRLDKAHEERLATLRAAETRLAPDGHTLSVPFILGALRDAASAGTASRGEKVIWLNEAASCSALIWNHIAATQPGSMFMSGGTALGWVLGASIGASIGARVDGTGTELVVGITGDGNFLFGAPTATYWIARRYGTPFLMVVLNNRGWASPKLSMQGVYPSGIGSHASGEKLSVGFGETHNADFGGIAAAAGGAWARKVERGEEVKSVFEEAIKVVLLERRCAVVECVIESI</sequence>
<evidence type="ECO:0000313" key="7">
    <source>
        <dbReference type="EMBL" id="PIL34908.1"/>
    </source>
</evidence>
<accession>A0A2G8SMV7</accession>
<dbReference type="GO" id="GO:0050660">
    <property type="term" value="F:flavin adenine dinucleotide binding"/>
    <property type="evidence" value="ECO:0007669"/>
    <property type="project" value="TreeGrafter"/>
</dbReference>
<dbReference type="SUPFAM" id="SSF52467">
    <property type="entry name" value="DHS-like NAD/FAD-binding domain"/>
    <property type="match status" value="1"/>
</dbReference>
<dbReference type="InterPro" id="IPR011766">
    <property type="entry name" value="TPP_enzyme_TPP-bd"/>
</dbReference>
<dbReference type="SUPFAM" id="SSF52518">
    <property type="entry name" value="Thiamin diphosphate-binding fold (THDP-binding)"/>
    <property type="match status" value="2"/>
</dbReference>
<dbReference type="Pfam" id="PF02775">
    <property type="entry name" value="TPP_enzyme_C"/>
    <property type="match status" value="1"/>
</dbReference>
<evidence type="ECO:0000256" key="1">
    <source>
        <dbReference type="ARBA" id="ARBA00004173"/>
    </source>
</evidence>
<dbReference type="InterPro" id="IPR029035">
    <property type="entry name" value="DHS-like_NAD/FAD-binding_dom"/>
</dbReference>
<evidence type="ECO:0000256" key="2">
    <source>
        <dbReference type="ARBA" id="ARBA00007812"/>
    </source>
</evidence>
<reference evidence="7 8" key="1">
    <citation type="journal article" date="2015" name="Sci. Rep.">
        <title>Chromosome-level genome map provides insights into diverse defense mechanisms in the medicinal fungus Ganoderma sinense.</title>
        <authorList>
            <person name="Zhu Y."/>
            <person name="Xu J."/>
            <person name="Sun C."/>
            <person name="Zhou S."/>
            <person name="Xu H."/>
            <person name="Nelson D.R."/>
            <person name="Qian J."/>
            <person name="Song J."/>
            <person name="Luo H."/>
            <person name="Xiang L."/>
            <person name="Li Y."/>
            <person name="Xu Z."/>
            <person name="Ji A."/>
            <person name="Wang L."/>
            <person name="Lu S."/>
            <person name="Hayward A."/>
            <person name="Sun W."/>
            <person name="Li X."/>
            <person name="Schwartz D.C."/>
            <person name="Wang Y."/>
            <person name="Chen S."/>
        </authorList>
    </citation>
    <scope>NUCLEOTIDE SEQUENCE [LARGE SCALE GENOMIC DNA]</scope>
    <source>
        <strain evidence="7 8">ZZ0214-1</strain>
    </source>
</reference>
<evidence type="ECO:0008006" key="9">
    <source>
        <dbReference type="Google" id="ProtNLM"/>
    </source>
</evidence>
<organism evidence="7 8">
    <name type="scientific">Ganoderma sinense ZZ0214-1</name>
    <dbReference type="NCBI Taxonomy" id="1077348"/>
    <lineage>
        <taxon>Eukaryota</taxon>
        <taxon>Fungi</taxon>
        <taxon>Dikarya</taxon>
        <taxon>Basidiomycota</taxon>
        <taxon>Agaricomycotina</taxon>
        <taxon>Agaricomycetes</taxon>
        <taxon>Polyporales</taxon>
        <taxon>Polyporaceae</taxon>
        <taxon>Ganoderma</taxon>
    </lineage>
</organism>
<comment type="caution">
    <text evidence="7">The sequence shown here is derived from an EMBL/GenBank/DDBJ whole genome shotgun (WGS) entry which is preliminary data.</text>
</comment>